<keyword evidence="2" id="KW-0732">Signal</keyword>
<dbReference type="AlphaFoldDB" id="A0A1R3KJB8"/>
<dbReference type="STRING" id="93759.A0A1R3KJB8"/>
<gene>
    <name evidence="3" type="ORF">COLO4_07551</name>
</gene>
<sequence>MQRRRGFIGFVTLCCLVLLECLKVCGQVRAPHNVSDLHWHPATATWYGSPDGDGSDAVEGSSGSGEPSAVQERGRVRGVLQSEVLRQEHMLKEGGDRNCDRRVPRWLLLQWPHPLRPKWCSLWPNGDKR</sequence>
<keyword evidence="4" id="KW-1185">Reference proteome</keyword>
<feature type="chain" id="PRO_5012096698" evidence="2">
    <location>
        <begin position="22"/>
        <end position="129"/>
    </location>
</feature>
<organism evidence="3 4">
    <name type="scientific">Corchorus olitorius</name>
    <dbReference type="NCBI Taxonomy" id="93759"/>
    <lineage>
        <taxon>Eukaryota</taxon>
        <taxon>Viridiplantae</taxon>
        <taxon>Streptophyta</taxon>
        <taxon>Embryophyta</taxon>
        <taxon>Tracheophyta</taxon>
        <taxon>Spermatophyta</taxon>
        <taxon>Magnoliopsida</taxon>
        <taxon>eudicotyledons</taxon>
        <taxon>Gunneridae</taxon>
        <taxon>Pentapetalae</taxon>
        <taxon>rosids</taxon>
        <taxon>malvids</taxon>
        <taxon>Malvales</taxon>
        <taxon>Malvaceae</taxon>
        <taxon>Grewioideae</taxon>
        <taxon>Apeibeae</taxon>
        <taxon>Corchorus</taxon>
    </lineage>
</organism>
<reference evidence="4" key="1">
    <citation type="submission" date="2013-09" db="EMBL/GenBank/DDBJ databases">
        <title>Corchorus olitorius genome sequencing.</title>
        <authorList>
            <person name="Alam M."/>
            <person name="Haque M.S."/>
            <person name="Islam M.S."/>
            <person name="Emdad E.M."/>
            <person name="Islam M.M."/>
            <person name="Ahmed B."/>
            <person name="Halim A."/>
            <person name="Hossen Q.M.M."/>
            <person name="Hossain M.Z."/>
            <person name="Ahmed R."/>
            <person name="Khan M.M."/>
            <person name="Islam R."/>
            <person name="Rashid M.M."/>
            <person name="Khan S.A."/>
            <person name="Rahman M.S."/>
            <person name="Alam M."/>
            <person name="Yahiya A.S."/>
            <person name="Khan M.S."/>
            <person name="Azam M.S."/>
            <person name="Haque T."/>
            <person name="Lashkar M.Z.H."/>
            <person name="Akhand A.I."/>
            <person name="Morshed G."/>
            <person name="Roy S."/>
            <person name="Uddin K.S."/>
            <person name="Rabeya T."/>
            <person name="Hossain A.S."/>
            <person name="Chowdhury A."/>
            <person name="Snigdha A.R."/>
            <person name="Mortoza M.S."/>
            <person name="Matin S.A."/>
            <person name="Hoque S.M.E."/>
            <person name="Islam M.K."/>
            <person name="Roy D.K."/>
            <person name="Haider R."/>
            <person name="Moosa M.M."/>
            <person name="Elias S.M."/>
            <person name="Hasan A.M."/>
            <person name="Jahan S."/>
            <person name="Shafiuddin M."/>
            <person name="Mahmood N."/>
            <person name="Shommy N.S."/>
        </authorList>
    </citation>
    <scope>NUCLEOTIDE SEQUENCE [LARGE SCALE GENOMIC DNA]</scope>
    <source>
        <strain evidence="4">cv. O-4</strain>
    </source>
</reference>
<name>A0A1R3KJB8_9ROSI</name>
<feature type="region of interest" description="Disordered" evidence="1">
    <location>
        <begin position="48"/>
        <end position="74"/>
    </location>
</feature>
<accession>A0A1R3KJB8</accession>
<proteinExistence type="predicted"/>
<evidence type="ECO:0000313" key="4">
    <source>
        <dbReference type="Proteomes" id="UP000187203"/>
    </source>
</evidence>
<comment type="caution">
    <text evidence="3">The sequence shown here is derived from an EMBL/GenBank/DDBJ whole genome shotgun (WGS) entry which is preliminary data.</text>
</comment>
<evidence type="ECO:0000256" key="1">
    <source>
        <dbReference type="SAM" id="MobiDB-lite"/>
    </source>
</evidence>
<protein>
    <submittedName>
        <fullName evidence="3">Beta-expansin 3</fullName>
    </submittedName>
</protein>
<evidence type="ECO:0000256" key="2">
    <source>
        <dbReference type="SAM" id="SignalP"/>
    </source>
</evidence>
<evidence type="ECO:0000313" key="3">
    <source>
        <dbReference type="EMBL" id="OMP07193.1"/>
    </source>
</evidence>
<feature type="signal peptide" evidence="2">
    <location>
        <begin position="1"/>
        <end position="21"/>
    </location>
</feature>
<dbReference type="EMBL" id="AWUE01013358">
    <property type="protein sequence ID" value="OMP07193.1"/>
    <property type="molecule type" value="Genomic_DNA"/>
</dbReference>
<dbReference type="Proteomes" id="UP000187203">
    <property type="component" value="Unassembled WGS sequence"/>
</dbReference>